<dbReference type="SUPFAM" id="SSF81886">
    <property type="entry name" value="Helical scaffold and wing domains of SecA"/>
    <property type="match status" value="1"/>
</dbReference>
<dbReference type="InterPro" id="IPR020937">
    <property type="entry name" value="SecA_CS"/>
</dbReference>
<feature type="binding site" evidence="16">
    <location>
        <position position="508"/>
    </location>
    <ligand>
        <name>ATP</name>
        <dbReference type="ChEBI" id="CHEBI:30616"/>
    </ligand>
</feature>
<evidence type="ECO:0000256" key="2">
    <source>
        <dbReference type="ARBA" id="ARBA00004170"/>
    </source>
</evidence>
<dbReference type="GO" id="GO:0031522">
    <property type="term" value="C:cell envelope Sec protein transport complex"/>
    <property type="evidence" value="ECO:0007669"/>
    <property type="project" value="TreeGrafter"/>
</dbReference>
<evidence type="ECO:0000256" key="13">
    <source>
        <dbReference type="ARBA" id="ARBA00022967"/>
    </source>
</evidence>
<evidence type="ECO:0000256" key="11">
    <source>
        <dbReference type="ARBA" id="ARBA00022840"/>
    </source>
</evidence>
<evidence type="ECO:0000313" key="21">
    <source>
        <dbReference type="EMBL" id="RHD56614.1"/>
    </source>
</evidence>
<dbReference type="InterPro" id="IPR004027">
    <property type="entry name" value="SEC_C_motif"/>
</dbReference>
<dbReference type="GO" id="GO:0006605">
    <property type="term" value="P:protein targeting"/>
    <property type="evidence" value="ECO:0007669"/>
    <property type="project" value="UniProtKB-UniRule"/>
</dbReference>
<dbReference type="GO" id="GO:0046872">
    <property type="term" value="F:metal ion binding"/>
    <property type="evidence" value="ECO:0007669"/>
    <property type="project" value="UniProtKB-KW"/>
</dbReference>
<name>A0A414FYM9_9ACTN</name>
<keyword evidence="13 16" id="KW-1278">Translocase</keyword>
<evidence type="ECO:0000256" key="5">
    <source>
        <dbReference type="ARBA" id="ARBA00022475"/>
    </source>
</evidence>
<feature type="binding site" evidence="16">
    <location>
        <begin position="103"/>
        <end position="107"/>
    </location>
    <ligand>
        <name>ATP</name>
        <dbReference type="ChEBI" id="CHEBI:30616"/>
    </ligand>
</feature>
<accession>A0A414FYM9</accession>
<evidence type="ECO:0000256" key="4">
    <source>
        <dbReference type="ARBA" id="ARBA00022448"/>
    </source>
</evidence>
<keyword evidence="7" id="KW-0997">Cell inner membrane</keyword>
<keyword evidence="14 16" id="KW-0811">Translocation</keyword>
<comment type="catalytic activity">
    <reaction evidence="16">
        <text>ATP + H2O + cellular proteinSide 1 = ADP + phosphate + cellular proteinSide 2.</text>
        <dbReference type="EC" id="7.4.2.8"/>
    </reaction>
</comment>
<evidence type="ECO:0000256" key="8">
    <source>
        <dbReference type="ARBA" id="ARBA00022723"/>
    </source>
</evidence>
<dbReference type="FunFam" id="3.90.1440.10:FF:000002">
    <property type="entry name" value="Protein translocase subunit SecA"/>
    <property type="match status" value="1"/>
</dbReference>
<dbReference type="InterPro" id="IPR027417">
    <property type="entry name" value="P-loop_NTPase"/>
</dbReference>
<evidence type="ECO:0000256" key="15">
    <source>
        <dbReference type="ARBA" id="ARBA00023136"/>
    </source>
</evidence>
<dbReference type="SUPFAM" id="SSF81767">
    <property type="entry name" value="Pre-protein crosslinking domain of SecA"/>
    <property type="match status" value="1"/>
</dbReference>
<comment type="subcellular location">
    <subcellularLocation>
        <location evidence="16">Cell membrane</location>
        <topology evidence="16">Peripheral membrane protein</topology>
        <orientation evidence="16">Cytoplasmic side</orientation>
    </subcellularLocation>
    <subcellularLocation>
        <location evidence="16">Cytoplasm</location>
    </subcellularLocation>
    <subcellularLocation>
        <location evidence="2">Membrane</location>
        <topology evidence="2">Peripheral membrane protein</topology>
    </subcellularLocation>
    <text evidence="16">Distribution is 50-50.</text>
</comment>
<dbReference type="InterPro" id="IPR014018">
    <property type="entry name" value="SecA_motor_DEAD"/>
</dbReference>
<evidence type="ECO:0000256" key="12">
    <source>
        <dbReference type="ARBA" id="ARBA00022927"/>
    </source>
</evidence>
<keyword evidence="11 16" id="KW-0067">ATP-binding</keyword>
<dbReference type="Pfam" id="PF02810">
    <property type="entry name" value="SEC-C"/>
    <property type="match status" value="1"/>
</dbReference>
<dbReference type="RefSeq" id="WP_118271659.1">
    <property type="nucleotide sequence ID" value="NZ_QSJI01000002.1"/>
</dbReference>
<protein>
    <recommendedName>
        <fullName evidence="16 17">Protein translocase subunit SecA</fullName>
        <ecNumber evidence="16">7.4.2.8</ecNumber>
    </recommendedName>
</protein>
<dbReference type="PANTHER" id="PTHR30612">
    <property type="entry name" value="SECA INNER MEMBRANE COMPONENT OF SEC PROTEIN SECRETION SYSTEM"/>
    <property type="match status" value="1"/>
</dbReference>
<dbReference type="InterPro" id="IPR000185">
    <property type="entry name" value="SecA"/>
</dbReference>
<dbReference type="GO" id="GO:0005886">
    <property type="term" value="C:plasma membrane"/>
    <property type="evidence" value="ECO:0007669"/>
    <property type="project" value="UniProtKB-SubCell"/>
</dbReference>
<dbReference type="GO" id="GO:0005829">
    <property type="term" value="C:cytosol"/>
    <property type="evidence" value="ECO:0007669"/>
    <property type="project" value="TreeGrafter"/>
</dbReference>
<keyword evidence="15 16" id="KW-0472">Membrane</keyword>
<feature type="region of interest" description="Disordered" evidence="18">
    <location>
        <begin position="908"/>
        <end position="994"/>
    </location>
</feature>
<dbReference type="SUPFAM" id="SSF52540">
    <property type="entry name" value="P-loop containing nucleoside triphosphate hydrolases"/>
    <property type="match status" value="2"/>
</dbReference>
<dbReference type="InterPro" id="IPR011116">
    <property type="entry name" value="SecA_Wing/Scaffold"/>
</dbReference>
<dbReference type="PROSITE" id="PS51196">
    <property type="entry name" value="SECA_MOTOR_DEAD"/>
    <property type="match status" value="1"/>
</dbReference>
<dbReference type="Proteomes" id="UP000286050">
    <property type="component" value="Unassembled WGS sequence"/>
</dbReference>
<dbReference type="Gene3D" id="3.90.1440.10">
    <property type="entry name" value="SecA, preprotein cross-linking domain"/>
    <property type="match status" value="1"/>
</dbReference>
<keyword evidence="9 16" id="KW-0547">Nucleotide-binding</keyword>
<dbReference type="InterPro" id="IPR036670">
    <property type="entry name" value="SecA_X-link_sf"/>
</dbReference>
<comment type="subunit">
    <text evidence="16">Monomer and homodimer. Part of the essential Sec protein translocation apparatus which comprises SecA, SecYEG and auxiliary proteins SecDF. Other proteins may also be involved.</text>
</comment>
<dbReference type="PANTHER" id="PTHR30612:SF0">
    <property type="entry name" value="CHLOROPLAST PROTEIN-TRANSPORTING ATPASE"/>
    <property type="match status" value="1"/>
</dbReference>
<dbReference type="Pfam" id="PF01043">
    <property type="entry name" value="SecA_PP_bind"/>
    <property type="match status" value="1"/>
</dbReference>
<dbReference type="SMART" id="SM00958">
    <property type="entry name" value="SecA_PP_bind"/>
    <property type="match status" value="1"/>
</dbReference>
<keyword evidence="8" id="KW-0479">Metal-binding</keyword>
<dbReference type="InterPro" id="IPR011130">
    <property type="entry name" value="SecA_preprotein_X-link_dom"/>
</dbReference>
<evidence type="ECO:0000256" key="10">
    <source>
        <dbReference type="ARBA" id="ARBA00022833"/>
    </source>
</evidence>
<sequence>MGFVSKLLSFGADKDLKRYWKTVDLINGLEPKYQAMDSEELQDQTRVLRERLAAGETLDDLLPDAFAVVREASRRTLGLRHFDVQLIGGMALHDGMISEMKTGEGKTLVSTLAGYLNALAGKGVHIVTVNDYLAKRDSEWMGHIYRFLKLEVGLLQNGMPLDQKRRAYDADVTYGTNSEFGFDYLRDNMVLRAGQRVQRGHAFAIVDEVDSILIDEARTPLIISGAGTKSASTYKDFARAVRGLTQGEEANFDMLSGEAVEATGDFVMDEAKHTIAATEQGLKKIEQRLGIEDIYSDLSGALVNHLQQALKAQYMFHRDKQYVVTNGEVKIVDEFTGRIMEGRRYSEGLHQAIEAKEGVLVREENQTLATITLQNYFRLYDKLSGMTGTAITEDAEFREIYNLPVQVIPTNRPVVRVDHDDLVYRTIDAKFNAVADEIEQRHAAGQPVLVGTVSIESSERLSRLLNKRGIKHEVLNAKFHEREAQIVAQAGRLGAVTIATNMAGRGTDILLGGNAEEMTVEELMGFDFGVDATVVERILREANWELVDGIERGAERVGEPAEREGFPLMLAGLQELGIDITAEQLADIALKREQIGDKMAAMCRAEHDRVVAAGGLTVIGTERHESRRIDNQLRGRAGRQGDAGETQFYLSLEDDLMRMFGGERMEKISNLMVATEMGDDMPIQHKMISKAVEGAQRKVENINFSMRKNVLEYDDVMNKQRQVIYAERNKILDGKDLSDHIDEVIGDTINRCVTEFCPVDSHDGERDLEGLHKWVVELTGRPDAPAFEDAPYNALCEQVLDFVKHMYDAKAERLGSDLMGELDRQVMLRVIDTRWMGYLQEMDYLKQGIGLRGFGQRDPLVEYKTEAFRAFRMLVDTMYEDYLRTVLRTEFKDPGAVRNRLEAEKAPALSGVRMSGPAEVDGDTGSSTIQQHAAQQAATAGAGHAPQGADGAAGSTVRTYRKDESGDPYANVGRNDPCPCGSGKKFKNCHGRNR</sequence>
<dbReference type="InterPro" id="IPR014001">
    <property type="entry name" value="Helicase_ATP-bd"/>
</dbReference>
<evidence type="ECO:0000256" key="18">
    <source>
        <dbReference type="SAM" id="MobiDB-lite"/>
    </source>
</evidence>
<dbReference type="PROSITE" id="PS01312">
    <property type="entry name" value="SECA"/>
    <property type="match status" value="1"/>
</dbReference>
<dbReference type="Pfam" id="PF21090">
    <property type="entry name" value="P-loop_SecA"/>
    <property type="match status" value="1"/>
</dbReference>
<feature type="domain" description="SecA family profile" evidence="20">
    <location>
        <begin position="1"/>
        <end position="681"/>
    </location>
</feature>
<comment type="caution">
    <text evidence="21">The sequence shown here is derived from an EMBL/GenBank/DDBJ whole genome shotgun (WGS) entry which is preliminary data.</text>
</comment>
<dbReference type="NCBIfam" id="NF009538">
    <property type="entry name" value="PRK12904.1"/>
    <property type="match status" value="1"/>
</dbReference>
<dbReference type="Gene3D" id="1.10.3060.10">
    <property type="entry name" value="Helical scaffold and wing domains of SecA"/>
    <property type="match status" value="1"/>
</dbReference>
<comment type="cofactor">
    <cofactor evidence="1">
        <name>Zn(2+)</name>
        <dbReference type="ChEBI" id="CHEBI:29105"/>
    </cofactor>
</comment>
<evidence type="ECO:0000256" key="3">
    <source>
        <dbReference type="ARBA" id="ARBA00007650"/>
    </source>
</evidence>
<dbReference type="InterPro" id="IPR036266">
    <property type="entry name" value="SecA_Wing/Scaffold_sf"/>
</dbReference>
<dbReference type="Pfam" id="PF07517">
    <property type="entry name" value="SecA_DEAD"/>
    <property type="match status" value="1"/>
</dbReference>
<evidence type="ECO:0000256" key="1">
    <source>
        <dbReference type="ARBA" id="ARBA00001947"/>
    </source>
</evidence>
<feature type="compositionally biased region" description="Low complexity" evidence="18">
    <location>
        <begin position="930"/>
        <end position="949"/>
    </location>
</feature>
<dbReference type="GO" id="GO:0005524">
    <property type="term" value="F:ATP binding"/>
    <property type="evidence" value="ECO:0007669"/>
    <property type="project" value="UniProtKB-UniRule"/>
</dbReference>
<dbReference type="GO" id="GO:0065002">
    <property type="term" value="P:intracellular protein transmembrane transport"/>
    <property type="evidence" value="ECO:0007669"/>
    <property type="project" value="UniProtKB-UniRule"/>
</dbReference>
<evidence type="ECO:0000256" key="6">
    <source>
        <dbReference type="ARBA" id="ARBA00022490"/>
    </source>
</evidence>
<dbReference type="CDD" id="cd18803">
    <property type="entry name" value="SF2_C_secA"/>
    <property type="match status" value="1"/>
</dbReference>
<evidence type="ECO:0000256" key="16">
    <source>
        <dbReference type="HAMAP-Rule" id="MF_01382"/>
    </source>
</evidence>
<evidence type="ECO:0000256" key="9">
    <source>
        <dbReference type="ARBA" id="ARBA00022741"/>
    </source>
</evidence>
<dbReference type="PRINTS" id="PR00906">
    <property type="entry name" value="SECA"/>
</dbReference>
<proteinExistence type="inferred from homology"/>
<evidence type="ECO:0000256" key="17">
    <source>
        <dbReference type="RuleBase" id="RU003874"/>
    </source>
</evidence>
<evidence type="ECO:0000259" key="20">
    <source>
        <dbReference type="PROSITE" id="PS51196"/>
    </source>
</evidence>
<dbReference type="AlphaFoldDB" id="A0A414FYM9"/>
<keyword evidence="6 16" id="KW-0963">Cytoplasm</keyword>
<dbReference type="HAMAP" id="MF_01382">
    <property type="entry name" value="SecA"/>
    <property type="match status" value="1"/>
</dbReference>
<dbReference type="Gene3D" id="3.10.450.50">
    <property type="match status" value="1"/>
</dbReference>
<organism evidence="21 22">
    <name type="scientific">Collinsella intestinalis</name>
    <dbReference type="NCBI Taxonomy" id="147207"/>
    <lineage>
        <taxon>Bacteria</taxon>
        <taxon>Bacillati</taxon>
        <taxon>Actinomycetota</taxon>
        <taxon>Coriobacteriia</taxon>
        <taxon>Coriobacteriales</taxon>
        <taxon>Coriobacteriaceae</taxon>
        <taxon>Collinsella</taxon>
    </lineage>
</organism>
<dbReference type="NCBIfam" id="TIGR00963">
    <property type="entry name" value="secA"/>
    <property type="match status" value="1"/>
</dbReference>
<evidence type="ECO:0000256" key="14">
    <source>
        <dbReference type="ARBA" id="ARBA00023010"/>
    </source>
</evidence>
<dbReference type="FunFam" id="3.40.50.300:FF:000334">
    <property type="entry name" value="Protein translocase subunit SecA"/>
    <property type="match status" value="1"/>
</dbReference>
<dbReference type="Pfam" id="PF07516">
    <property type="entry name" value="SecA_SW"/>
    <property type="match status" value="1"/>
</dbReference>
<dbReference type="GO" id="GO:0043952">
    <property type="term" value="P:protein transport by the Sec complex"/>
    <property type="evidence" value="ECO:0007669"/>
    <property type="project" value="TreeGrafter"/>
</dbReference>
<dbReference type="CDD" id="cd17928">
    <property type="entry name" value="DEXDc_SecA"/>
    <property type="match status" value="1"/>
</dbReference>
<feature type="compositionally biased region" description="Basic residues" evidence="18">
    <location>
        <begin position="984"/>
        <end position="994"/>
    </location>
</feature>
<dbReference type="SMART" id="SM00957">
    <property type="entry name" value="SecA_DEAD"/>
    <property type="match status" value="1"/>
</dbReference>
<dbReference type="GO" id="GO:0008564">
    <property type="term" value="F:protein-exporting ATPase activity"/>
    <property type="evidence" value="ECO:0007669"/>
    <property type="project" value="UniProtKB-EC"/>
</dbReference>
<evidence type="ECO:0000256" key="7">
    <source>
        <dbReference type="ARBA" id="ARBA00022519"/>
    </source>
</evidence>
<reference evidence="21 22" key="1">
    <citation type="submission" date="2018-08" db="EMBL/GenBank/DDBJ databases">
        <title>A genome reference for cultivated species of the human gut microbiota.</title>
        <authorList>
            <person name="Zou Y."/>
            <person name="Xue W."/>
            <person name="Luo G."/>
        </authorList>
    </citation>
    <scope>NUCLEOTIDE SEQUENCE [LARGE SCALE GENOMIC DNA]</scope>
    <source>
        <strain evidence="21 22">AM30-5LB</strain>
    </source>
</reference>
<dbReference type="EMBL" id="QSJI01000002">
    <property type="protein sequence ID" value="RHD56614.1"/>
    <property type="molecule type" value="Genomic_DNA"/>
</dbReference>
<keyword evidence="4 16" id="KW-0813">Transport</keyword>
<dbReference type="EC" id="7.4.2.8" evidence="16"/>
<dbReference type="InterPro" id="IPR044722">
    <property type="entry name" value="SecA_SF2_C"/>
</dbReference>
<gene>
    <name evidence="16" type="primary">secA</name>
    <name evidence="21" type="ORF">DW787_03490</name>
</gene>
<dbReference type="Gene3D" id="3.40.50.300">
    <property type="entry name" value="P-loop containing nucleotide triphosphate hydrolases"/>
    <property type="match status" value="2"/>
</dbReference>
<keyword evidence="12 16" id="KW-0653">Protein transport</keyword>
<evidence type="ECO:0000313" key="22">
    <source>
        <dbReference type="Proteomes" id="UP000286050"/>
    </source>
</evidence>
<dbReference type="GO" id="GO:0017038">
    <property type="term" value="P:protein import"/>
    <property type="evidence" value="ECO:0007669"/>
    <property type="project" value="InterPro"/>
</dbReference>
<evidence type="ECO:0000259" key="19">
    <source>
        <dbReference type="PROSITE" id="PS51192"/>
    </source>
</evidence>
<comment type="similarity">
    <text evidence="3 16 17">Belongs to the SecA family.</text>
</comment>
<comment type="function">
    <text evidence="16">Part of the Sec protein translocase complex. Interacts with the SecYEG preprotein conducting channel. Has a central role in coupling the hydrolysis of ATP to the transfer of proteins into and across the cell membrane, serving as an ATP-driven molecular motor driving the stepwise translocation of polypeptide chains across the membrane.</text>
</comment>
<dbReference type="FunFam" id="3.40.50.300:FF:000531">
    <property type="entry name" value="Preprotein translocase subunit SecA"/>
    <property type="match status" value="1"/>
</dbReference>
<dbReference type="InterPro" id="IPR011115">
    <property type="entry name" value="SecA_DEAD"/>
</dbReference>
<dbReference type="PROSITE" id="PS51192">
    <property type="entry name" value="HELICASE_ATP_BIND_1"/>
    <property type="match status" value="1"/>
</dbReference>
<keyword evidence="5 16" id="KW-1003">Cell membrane</keyword>
<feature type="domain" description="Helicase ATP-binding" evidence="19">
    <location>
        <begin position="87"/>
        <end position="247"/>
    </location>
</feature>
<feature type="binding site" evidence="16">
    <location>
        <position position="85"/>
    </location>
    <ligand>
        <name>ATP</name>
        <dbReference type="ChEBI" id="CHEBI:30616"/>
    </ligand>
</feature>
<keyword evidence="10" id="KW-0862">Zinc</keyword>